<dbReference type="Gene3D" id="3.30.2090.10">
    <property type="entry name" value="Multidrug efflux transporter AcrB TolC docking domain, DN and DC subdomains"/>
    <property type="match status" value="2"/>
</dbReference>
<dbReference type="SUPFAM" id="SSF82693">
    <property type="entry name" value="Multidrug efflux transporter AcrB pore domain, PN1, PN2, PC1 and PC2 subdomains"/>
    <property type="match status" value="3"/>
</dbReference>
<keyword evidence="1" id="KW-1133">Transmembrane helix</keyword>
<dbReference type="Pfam" id="PF00873">
    <property type="entry name" value="ACR_tran"/>
    <property type="match status" value="2"/>
</dbReference>
<feature type="transmembrane region" description="Helical" evidence="1">
    <location>
        <begin position="342"/>
        <end position="361"/>
    </location>
</feature>
<feature type="transmembrane region" description="Helical" evidence="1">
    <location>
        <begin position="921"/>
        <end position="940"/>
    </location>
</feature>
<protein>
    <submittedName>
        <fullName evidence="2">Efflux RND transporter permease subunit</fullName>
    </submittedName>
</protein>
<dbReference type="PANTHER" id="PTHR32063:SF0">
    <property type="entry name" value="SWARMING MOTILITY PROTEIN SWRC"/>
    <property type="match status" value="1"/>
</dbReference>
<proteinExistence type="predicted"/>
<sequence length="1102" mass="118426">MSIPRTSTRRPVAVAMLFLAVILLGFISYVRLPIDLLPDVSYPRLVVYTSYPDVAPAEVERLITERVEAEAAAVSGVERVTSVSREGVSLVTLRFGWGTDMDYAMLNVRERMDNLREGLPETATRPRILRVDPESEPIMTLSVSGPDDLWTTKELAETVFRRRLEQLDGVAQAAVSGGLDREIQVEVDPDRMQAYGLTIAQVSQALARANVSGGSGTILQGRYRYPLRTMGEFQEVDEIAEVVVAQQASGAVDERGEPTSRMVRVRDIATVTDGFAERESMAYYDGVEAVGLLVFKESGANTVTVAQGVDGVLDQLRSEFPEVQLEVAYSQAGFIASSISNVVQALVFGGLLAFLVLFLFLRDSRYPFAIAAAIPISVVGTFALMEAADVSLNIMSLGGLALGVGMLVDNSIVVLENIFRHREAGRSGLEAAALGAEEVQGAITASTLTTISVFGPIIYVEGVAGELFGDLSLAVAFSLIASLLVALTLLPTLAARFSGAEKAVDPPPAAPQPRPSGFYGWMQWAWFAIVFAPFKVIRFVIRLGRSLAVFWGQSFGGAVSRGARPFLQAFDRGFDRFAERYHTALEWSLDHRGRVLTGSTMALVLTALVGSALQRDLLPEVDQGAFDLRLELQPGVGIETTASAAERIERALIEDEGVEAVFGQVGRDVRAYADGQEENGLNTARFQVRLREGVATDEVIDRLRPLQQQFGAGELSIQSGQATALGAMLGGSDADVSVRVRGQDLELLMTRAGEVRDRLAGLEMLTNVRVGSEVGTPQIDVEILSEVAAQYGIAPGEVSATVDRALRGDRATEFVDFDRKIPVVVSYPRDLRYARSTLEGLRVEGVPIRELVEIRDAIGPAEVRREEQGRMIPVFADVASGGLGDAIAAIEAELADVPVSRDFRFEVGGENEEMRRSFRDLSFAFALALVLVYMILAAQFESFVHPFTILMAVPLALVGAIAALAITGQGLNTMSLIGVVILVGIVVNDAIVKVDFINQMRASGMALRDAILEAGRVRLRPILMTTVTTVLGLLPMALGIGRGADLRAPLAIAVIGGLIVATLLTLIVVPVVYAVIEGVRRRAAQGAALDVSGEHLAPSGAD</sequence>
<dbReference type="InterPro" id="IPR001036">
    <property type="entry name" value="Acrflvin-R"/>
</dbReference>
<dbReference type="EMBL" id="JBBHLI010000002">
    <property type="protein sequence ID" value="MEK9500517.1"/>
    <property type="molecule type" value="Genomic_DNA"/>
</dbReference>
<dbReference type="PRINTS" id="PR00702">
    <property type="entry name" value="ACRIFLAVINRP"/>
</dbReference>
<name>A0ABU9E720_9BACT</name>
<dbReference type="Gene3D" id="3.30.70.1430">
    <property type="entry name" value="Multidrug efflux transporter AcrB pore domain"/>
    <property type="match status" value="2"/>
</dbReference>
<dbReference type="Proteomes" id="UP001484239">
    <property type="component" value="Unassembled WGS sequence"/>
</dbReference>
<keyword evidence="1" id="KW-0472">Membrane</keyword>
<dbReference type="InterPro" id="IPR027463">
    <property type="entry name" value="AcrB_DN_DC_subdom"/>
</dbReference>
<evidence type="ECO:0000313" key="2">
    <source>
        <dbReference type="EMBL" id="MEK9500517.1"/>
    </source>
</evidence>
<evidence type="ECO:0000313" key="3">
    <source>
        <dbReference type="Proteomes" id="UP001484239"/>
    </source>
</evidence>
<dbReference type="SUPFAM" id="SSF82866">
    <property type="entry name" value="Multidrug efflux transporter AcrB transmembrane domain"/>
    <property type="match status" value="2"/>
</dbReference>
<accession>A0ABU9E720</accession>
<feature type="transmembrane region" description="Helical" evidence="1">
    <location>
        <begin position="947"/>
        <end position="968"/>
    </location>
</feature>
<feature type="transmembrane region" description="Helical" evidence="1">
    <location>
        <begin position="1050"/>
        <end position="1076"/>
    </location>
</feature>
<dbReference type="RefSeq" id="WP_405274750.1">
    <property type="nucleotide sequence ID" value="NZ_CP144380.1"/>
</dbReference>
<keyword evidence="3" id="KW-1185">Reference proteome</keyword>
<feature type="transmembrane region" description="Helical" evidence="1">
    <location>
        <begin position="12"/>
        <end position="32"/>
    </location>
</feature>
<feature type="transmembrane region" description="Helical" evidence="1">
    <location>
        <begin position="974"/>
        <end position="996"/>
    </location>
</feature>
<feature type="transmembrane region" description="Helical" evidence="1">
    <location>
        <begin position="473"/>
        <end position="498"/>
    </location>
</feature>
<feature type="transmembrane region" description="Helical" evidence="1">
    <location>
        <begin position="518"/>
        <end position="537"/>
    </location>
</feature>
<feature type="transmembrane region" description="Helical" evidence="1">
    <location>
        <begin position="1017"/>
        <end position="1038"/>
    </location>
</feature>
<feature type="transmembrane region" description="Helical" evidence="1">
    <location>
        <begin position="394"/>
        <end position="415"/>
    </location>
</feature>
<keyword evidence="1" id="KW-0812">Transmembrane</keyword>
<organism evidence="2 3">
    <name type="scientific">Gaopeijia maritima</name>
    <dbReference type="NCBI Taxonomy" id="3119007"/>
    <lineage>
        <taxon>Bacteria</taxon>
        <taxon>Pseudomonadati</taxon>
        <taxon>Gemmatimonadota</taxon>
        <taxon>Longimicrobiia</taxon>
        <taxon>Gaopeijiales</taxon>
        <taxon>Gaopeijiaceae</taxon>
        <taxon>Gaopeijia</taxon>
    </lineage>
</organism>
<feature type="transmembrane region" description="Helical" evidence="1">
    <location>
        <begin position="368"/>
        <end position="388"/>
    </location>
</feature>
<dbReference type="SUPFAM" id="SSF82714">
    <property type="entry name" value="Multidrug efflux transporter AcrB TolC docking domain, DN and DC subdomains"/>
    <property type="match status" value="2"/>
</dbReference>
<evidence type="ECO:0000256" key="1">
    <source>
        <dbReference type="SAM" id="Phobius"/>
    </source>
</evidence>
<dbReference type="Gene3D" id="3.30.70.1320">
    <property type="entry name" value="Multidrug efflux transporter AcrB pore domain like"/>
    <property type="match status" value="1"/>
</dbReference>
<gene>
    <name evidence="2" type="ORF">WI372_05975</name>
</gene>
<dbReference type="Gene3D" id="3.30.70.1440">
    <property type="entry name" value="Multidrug efflux transporter AcrB pore domain"/>
    <property type="match status" value="1"/>
</dbReference>
<comment type="caution">
    <text evidence="2">The sequence shown here is derived from an EMBL/GenBank/DDBJ whole genome shotgun (WGS) entry which is preliminary data.</text>
</comment>
<dbReference type="Gene3D" id="1.20.1640.10">
    <property type="entry name" value="Multidrug efflux transporter AcrB transmembrane domain"/>
    <property type="match status" value="2"/>
</dbReference>
<dbReference type="PANTHER" id="PTHR32063">
    <property type="match status" value="1"/>
</dbReference>
<reference evidence="2 3" key="1">
    <citation type="submission" date="2024-02" db="EMBL/GenBank/DDBJ databases">
        <title>A novel Gemmatimonadota bacterium.</title>
        <authorList>
            <person name="Du Z.-J."/>
            <person name="Ye Y.-Q."/>
        </authorList>
    </citation>
    <scope>NUCLEOTIDE SEQUENCE [LARGE SCALE GENOMIC DNA]</scope>
    <source>
        <strain evidence="2 3">DH-20</strain>
    </source>
</reference>